<keyword evidence="9" id="KW-1185">Reference proteome</keyword>
<dbReference type="InterPro" id="IPR007554">
    <property type="entry name" value="Glycerophosphate_synth"/>
</dbReference>
<evidence type="ECO:0000313" key="9">
    <source>
        <dbReference type="Proteomes" id="UP001501072"/>
    </source>
</evidence>
<comment type="similarity">
    <text evidence="2">Belongs to the CDP-glycerol glycerophosphotransferase family.</text>
</comment>
<dbReference type="PANTHER" id="PTHR37316:SF3">
    <property type="entry name" value="TEICHOIC ACID GLYCEROL-PHOSPHATE TRANSFERASE"/>
    <property type="match status" value="1"/>
</dbReference>
<keyword evidence="3" id="KW-1003">Cell membrane</keyword>
<name>A0ABN1T051_9ACTN</name>
<evidence type="ECO:0000256" key="3">
    <source>
        <dbReference type="ARBA" id="ARBA00022475"/>
    </source>
</evidence>
<evidence type="ECO:0000256" key="1">
    <source>
        <dbReference type="ARBA" id="ARBA00004202"/>
    </source>
</evidence>
<dbReference type="SUPFAM" id="SSF53756">
    <property type="entry name" value="UDP-Glycosyltransferase/glycogen phosphorylase"/>
    <property type="match status" value="1"/>
</dbReference>
<evidence type="ECO:0000256" key="2">
    <source>
        <dbReference type="ARBA" id="ARBA00010488"/>
    </source>
</evidence>
<dbReference type="InterPro" id="IPR043149">
    <property type="entry name" value="TagF_N"/>
</dbReference>
<dbReference type="InterPro" id="IPR001173">
    <property type="entry name" value="Glyco_trans_2-like"/>
</dbReference>
<sequence length="973" mass="111420">MSSPRRTPRTETRGGRVTVEPEPDVSVVVIVYNDEERLPTAVGSVLEQTLRNVEVIIADDCSTDGSYRVAQKLAAAHPGRVRAIRLPENSGGCGEPRNQGIKEARGRYVMFLDSDDTLERNACRNMVEAADRTGADLVSGLCVRVHLDNRHGKRTPWYPWLYRSTRTLDSAADLPDLLVFDTLSTNKCYRRAFLLDHGLTFPRGIHYEDLLFSAQAYLAARRITLIPNTVYHWNVVEKTAVKSISNRRGEIRNFADRVEIHRRIDAILARQGQDLLKLRKDIKFLKHDLVLYLRELPFLDDDYRHRFAGLARGYIQDFPEEAYAELDRIHAICAQLLLREDWDGLMPAIDTLLNRHKISSPLTERDGRIYWTDRHLDDPKMRAVLDVTSLGYHTRPLHRMALRNRLTEYTVDGGDVVLAGELVNPLGVIGADARLGAELEFRARRRSLQTFRFPVPAVRHRGDTIAWRARIPLARRLRPLGIVDDVWDVRLHLTADGRRTTSRLTVGTVDLEHAGSVPVRPRLTRLLADRIEAQVSAKGHLAFRLTQHGRAARAGRAAVERRLHSRPVRAAKGAYRTLRAVRKDLNSGTRKLQVYDRVLCKLPIRKGTVVFESHLGRQYSDSPRAIFEELRRRKAPITPIWSYAGERPEGFPRDVELVRRWSWRYLKALAQAEFWIDNQGYPLRLAKRPETTYIQTWHGSALKRMGFDEPSLRMLSAQEQRSYQQALDRFDHFVVRSEHDVRTLARAYRIPEEKLLRTGYPRNDALVRVREGAPLPPEARRLAERLGLDPGRRVLLYAPTFRAHSDGRVRDFSFPFDLDAFVARFGDDHTLLVRAHYLNRLTLPPSVAGRVIDVSAEPDITPLLLLADCLITDYSSVMFDYALLQRPIVFYAHDWEEYAKDTRGTYFDLLAEAPGPVPRTEEELFAAIADLNTVRTTYEARLKEFVDKYGEYDRGDAAARIVDRFFGTAGEAR</sequence>
<keyword evidence="4" id="KW-0808">Transferase</keyword>
<dbReference type="CDD" id="cd00761">
    <property type="entry name" value="Glyco_tranf_GTA_type"/>
    <property type="match status" value="1"/>
</dbReference>
<keyword evidence="5" id="KW-0777">Teichoic acid biosynthesis</keyword>
<comment type="caution">
    <text evidence="8">The sequence shown here is derived from an EMBL/GenBank/DDBJ whole genome shotgun (WGS) entry which is preliminary data.</text>
</comment>
<keyword evidence="6" id="KW-0472">Membrane</keyword>
<dbReference type="Proteomes" id="UP001501072">
    <property type="component" value="Unassembled WGS sequence"/>
</dbReference>
<dbReference type="InterPro" id="IPR043148">
    <property type="entry name" value="TagF_C"/>
</dbReference>
<dbReference type="PANTHER" id="PTHR37316">
    <property type="entry name" value="TEICHOIC ACID GLYCEROL-PHOSPHATE PRIMASE"/>
    <property type="match status" value="1"/>
</dbReference>
<gene>
    <name evidence="8" type="ORF">GCM10009564_28130</name>
</gene>
<comment type="subcellular location">
    <subcellularLocation>
        <location evidence="1">Cell membrane</location>
        <topology evidence="1">Peripheral membrane protein</topology>
    </subcellularLocation>
</comment>
<dbReference type="SUPFAM" id="SSF53448">
    <property type="entry name" value="Nucleotide-diphospho-sugar transferases"/>
    <property type="match status" value="1"/>
</dbReference>
<dbReference type="Pfam" id="PF00535">
    <property type="entry name" value="Glycos_transf_2"/>
    <property type="match status" value="1"/>
</dbReference>
<organism evidence="8 9">
    <name type="scientific">Streptomyces thermogriseus</name>
    <dbReference type="NCBI Taxonomy" id="75292"/>
    <lineage>
        <taxon>Bacteria</taxon>
        <taxon>Bacillati</taxon>
        <taxon>Actinomycetota</taxon>
        <taxon>Actinomycetes</taxon>
        <taxon>Kitasatosporales</taxon>
        <taxon>Streptomycetaceae</taxon>
        <taxon>Streptomyces</taxon>
    </lineage>
</organism>
<proteinExistence type="inferred from homology"/>
<dbReference type="Pfam" id="PF04464">
    <property type="entry name" value="Glyphos_transf"/>
    <property type="match status" value="1"/>
</dbReference>
<evidence type="ECO:0000256" key="5">
    <source>
        <dbReference type="ARBA" id="ARBA00022944"/>
    </source>
</evidence>
<dbReference type="InterPro" id="IPR029044">
    <property type="entry name" value="Nucleotide-diphossugar_trans"/>
</dbReference>
<reference evidence="8 9" key="1">
    <citation type="journal article" date="2019" name="Int. J. Syst. Evol. Microbiol.">
        <title>The Global Catalogue of Microorganisms (GCM) 10K type strain sequencing project: providing services to taxonomists for standard genome sequencing and annotation.</title>
        <authorList>
            <consortium name="The Broad Institute Genomics Platform"/>
            <consortium name="The Broad Institute Genome Sequencing Center for Infectious Disease"/>
            <person name="Wu L."/>
            <person name="Ma J."/>
        </authorList>
    </citation>
    <scope>NUCLEOTIDE SEQUENCE [LARGE SCALE GENOMIC DNA]</scope>
    <source>
        <strain evidence="8 9">JCM 11269</strain>
    </source>
</reference>
<evidence type="ECO:0000259" key="7">
    <source>
        <dbReference type="Pfam" id="PF00535"/>
    </source>
</evidence>
<evidence type="ECO:0000256" key="4">
    <source>
        <dbReference type="ARBA" id="ARBA00022679"/>
    </source>
</evidence>
<dbReference type="Gene3D" id="3.90.550.10">
    <property type="entry name" value="Spore Coat Polysaccharide Biosynthesis Protein SpsA, Chain A"/>
    <property type="match status" value="1"/>
</dbReference>
<dbReference type="Gene3D" id="3.40.50.11820">
    <property type="match status" value="1"/>
</dbReference>
<protein>
    <recommendedName>
        <fullName evidence="7">Glycosyltransferase 2-like domain-containing protein</fullName>
    </recommendedName>
</protein>
<evidence type="ECO:0000313" key="8">
    <source>
        <dbReference type="EMBL" id="GAA1010343.1"/>
    </source>
</evidence>
<dbReference type="EMBL" id="BAAAHU010000025">
    <property type="protein sequence ID" value="GAA1010343.1"/>
    <property type="molecule type" value="Genomic_DNA"/>
</dbReference>
<evidence type="ECO:0000256" key="6">
    <source>
        <dbReference type="ARBA" id="ARBA00023136"/>
    </source>
</evidence>
<dbReference type="InterPro" id="IPR051612">
    <property type="entry name" value="Teichoic_Acid_Biosynth"/>
</dbReference>
<accession>A0ABN1T051</accession>
<dbReference type="Gene3D" id="3.40.50.12580">
    <property type="match status" value="1"/>
</dbReference>
<feature type="domain" description="Glycosyltransferase 2-like" evidence="7">
    <location>
        <begin position="26"/>
        <end position="192"/>
    </location>
</feature>